<dbReference type="PROSITE" id="PS50879">
    <property type="entry name" value="RNASE_H_1"/>
    <property type="match status" value="1"/>
</dbReference>
<evidence type="ECO:0000259" key="1">
    <source>
        <dbReference type="PROSITE" id="PS50879"/>
    </source>
</evidence>
<evidence type="ECO:0000313" key="2">
    <source>
        <dbReference type="EMBL" id="KAH0755014.1"/>
    </source>
</evidence>
<organism evidence="2 3">
    <name type="scientific">Solanum tuberosum</name>
    <name type="common">Potato</name>
    <dbReference type="NCBI Taxonomy" id="4113"/>
    <lineage>
        <taxon>Eukaryota</taxon>
        <taxon>Viridiplantae</taxon>
        <taxon>Streptophyta</taxon>
        <taxon>Embryophyta</taxon>
        <taxon>Tracheophyta</taxon>
        <taxon>Spermatophyta</taxon>
        <taxon>Magnoliopsida</taxon>
        <taxon>eudicotyledons</taxon>
        <taxon>Gunneridae</taxon>
        <taxon>Pentapetalae</taxon>
        <taxon>asterids</taxon>
        <taxon>lamiids</taxon>
        <taxon>Solanales</taxon>
        <taxon>Solanaceae</taxon>
        <taxon>Solanoideae</taxon>
        <taxon>Solaneae</taxon>
        <taxon>Solanum</taxon>
    </lineage>
</organism>
<dbReference type="EMBL" id="JAIVGD010000018">
    <property type="protein sequence ID" value="KAH0755014.1"/>
    <property type="molecule type" value="Genomic_DNA"/>
</dbReference>
<gene>
    <name evidence="2" type="ORF">KY290_025284</name>
</gene>
<dbReference type="InterPro" id="IPR044730">
    <property type="entry name" value="RNase_H-like_dom_plant"/>
</dbReference>
<feature type="domain" description="RNase H type-1" evidence="1">
    <location>
        <begin position="44"/>
        <end position="149"/>
    </location>
</feature>
<dbReference type="InterPro" id="IPR036397">
    <property type="entry name" value="RNaseH_sf"/>
</dbReference>
<dbReference type="InterPro" id="IPR053151">
    <property type="entry name" value="RNase_H-like"/>
</dbReference>
<protein>
    <recommendedName>
        <fullName evidence="1">RNase H type-1 domain-containing protein</fullName>
    </recommendedName>
</protein>
<dbReference type="Gene3D" id="3.30.420.10">
    <property type="entry name" value="Ribonuclease H-like superfamily/Ribonuclease H"/>
    <property type="match status" value="1"/>
</dbReference>
<evidence type="ECO:0000313" key="3">
    <source>
        <dbReference type="Proteomes" id="UP000826656"/>
    </source>
</evidence>
<sequence>MHNNLKENICNSTPLNLTLEFIALTGKVSTSLKKRVIFVKWKPPSVGYKLNTDGSSLGNPGKGGIGGMIRNSNGNSIVSYRGSLFKINSIKAELLALLHGMKLALEKELFPLEIILDCTEAISFITSNHPTYTNIIHDCALSGEAPNLT</sequence>
<proteinExistence type="predicted"/>
<dbReference type="InterPro" id="IPR002156">
    <property type="entry name" value="RNaseH_domain"/>
</dbReference>
<accession>A0ABQ7UTB5</accession>
<dbReference type="CDD" id="cd06222">
    <property type="entry name" value="RNase_H_like"/>
    <property type="match status" value="1"/>
</dbReference>
<dbReference type="PANTHER" id="PTHR47723">
    <property type="entry name" value="OS05G0353850 PROTEIN"/>
    <property type="match status" value="1"/>
</dbReference>
<name>A0ABQ7UTB5_SOLTU</name>
<dbReference type="Pfam" id="PF13456">
    <property type="entry name" value="RVT_3"/>
    <property type="match status" value="1"/>
</dbReference>
<dbReference type="SUPFAM" id="SSF53098">
    <property type="entry name" value="Ribonuclease H-like"/>
    <property type="match status" value="1"/>
</dbReference>
<keyword evidence="3" id="KW-1185">Reference proteome</keyword>
<dbReference type="Proteomes" id="UP000826656">
    <property type="component" value="Unassembled WGS sequence"/>
</dbReference>
<dbReference type="InterPro" id="IPR012337">
    <property type="entry name" value="RNaseH-like_sf"/>
</dbReference>
<comment type="caution">
    <text evidence="2">The sequence shown here is derived from an EMBL/GenBank/DDBJ whole genome shotgun (WGS) entry which is preliminary data.</text>
</comment>
<reference evidence="2 3" key="1">
    <citation type="journal article" date="2021" name="bioRxiv">
        <title>Chromosome-scale and haplotype-resolved genome assembly of a tetraploid potato cultivar.</title>
        <authorList>
            <person name="Sun H."/>
            <person name="Jiao W.-B."/>
            <person name="Krause K."/>
            <person name="Campoy J.A."/>
            <person name="Goel M."/>
            <person name="Folz-Donahue K."/>
            <person name="Kukat C."/>
            <person name="Huettel B."/>
            <person name="Schneeberger K."/>
        </authorList>
    </citation>
    <scope>NUCLEOTIDE SEQUENCE [LARGE SCALE GENOMIC DNA]</scope>
    <source>
        <strain evidence="2">SolTubOtavaFocal</strain>
        <tissue evidence="2">Leaves</tissue>
    </source>
</reference>
<dbReference type="PANTHER" id="PTHR47723:SF23">
    <property type="entry name" value="REVERSE TRANSCRIPTASE-LIKE PROTEIN"/>
    <property type="match status" value="1"/>
</dbReference>